<dbReference type="InterPro" id="IPR027482">
    <property type="entry name" value="Sec1-like_dom2"/>
</dbReference>
<dbReference type="EMBL" id="HBGH01016757">
    <property type="protein sequence ID" value="CAD9237188.1"/>
    <property type="molecule type" value="Transcribed_RNA"/>
</dbReference>
<dbReference type="InterPro" id="IPR036045">
    <property type="entry name" value="Sec1-like_sf"/>
</dbReference>
<organism evidence="2">
    <name type="scientific">Compsopogon caeruleus</name>
    <dbReference type="NCBI Taxonomy" id="31354"/>
    <lineage>
        <taxon>Eukaryota</taxon>
        <taxon>Rhodophyta</taxon>
        <taxon>Compsopogonophyceae</taxon>
        <taxon>Compsopogonales</taxon>
        <taxon>Compsopogonaceae</taxon>
        <taxon>Compsopogon</taxon>
    </lineage>
</organism>
<comment type="similarity">
    <text evidence="1">Belongs to the STXBP/unc-18/SEC1 family.</text>
</comment>
<reference evidence="2" key="1">
    <citation type="submission" date="2021-01" db="EMBL/GenBank/DDBJ databases">
        <authorList>
            <person name="Corre E."/>
            <person name="Pelletier E."/>
            <person name="Niang G."/>
            <person name="Scheremetjew M."/>
            <person name="Finn R."/>
            <person name="Kale V."/>
            <person name="Holt S."/>
            <person name="Cochrane G."/>
            <person name="Meng A."/>
            <person name="Brown T."/>
            <person name="Cohen L."/>
        </authorList>
    </citation>
    <scope>NUCLEOTIDE SEQUENCE</scope>
    <source>
        <strain evidence="2">SAG 36.94</strain>
    </source>
</reference>
<dbReference type="Gene3D" id="3.90.830.10">
    <property type="entry name" value="Syntaxin Binding Protein 1, Chain A, domain 2"/>
    <property type="match status" value="1"/>
</dbReference>
<dbReference type="InterPro" id="IPR043127">
    <property type="entry name" value="Sec-1-like_dom3a"/>
</dbReference>
<evidence type="ECO:0008006" key="3">
    <source>
        <dbReference type="Google" id="ProtNLM"/>
    </source>
</evidence>
<dbReference type="Gene3D" id="1.25.40.60">
    <property type="match status" value="1"/>
</dbReference>
<protein>
    <recommendedName>
        <fullName evidence="3">Sec1 family domain-containing protein 1</fullName>
    </recommendedName>
</protein>
<gene>
    <name evidence="2" type="ORF">CCAE0312_LOCUS9286</name>
</gene>
<dbReference type="SUPFAM" id="SSF56815">
    <property type="entry name" value="Sec1/munc18-like (SM) proteins"/>
    <property type="match status" value="1"/>
</dbReference>
<evidence type="ECO:0000313" key="2">
    <source>
        <dbReference type="EMBL" id="CAD9237188.1"/>
    </source>
</evidence>
<dbReference type="PIRSF" id="PIRSF005715">
    <property type="entry name" value="VPS45_Sec1"/>
    <property type="match status" value="1"/>
</dbReference>
<dbReference type="InterPro" id="IPR001619">
    <property type="entry name" value="Sec1-like"/>
</dbReference>
<dbReference type="Pfam" id="PF00995">
    <property type="entry name" value="Sec1"/>
    <property type="match status" value="1"/>
</dbReference>
<name>A0A7S1XG44_9RHOD</name>
<evidence type="ECO:0000256" key="1">
    <source>
        <dbReference type="ARBA" id="ARBA00009884"/>
    </source>
</evidence>
<dbReference type="Gene3D" id="3.40.50.1910">
    <property type="match status" value="1"/>
</dbReference>
<accession>A0A7S1XG44</accession>
<dbReference type="AlphaFoldDB" id="A0A7S1XG44"/>
<proteinExistence type="inferred from homology"/>
<dbReference type="PANTHER" id="PTHR11679">
    <property type="entry name" value="VESICLE PROTEIN SORTING-ASSOCIATED"/>
    <property type="match status" value="1"/>
</dbReference>
<sequence>MVVDSDASAVLDALWVDVGRELRSLGITLRMSWDQYEEILTGDLAKQKPRRRLVSDASLLTNFRSVPVGFLLAPNADHLSAIARECKAARFGTISIAFLSGAQPSLLRQLAQELILATEGVSRQRLTPITKITDAYTAFCALEEDCFSLASPGAFKVFFDHTSSESMVNLLTDRVVLGLMSVFATLRALPIIYTQQGGPAENVAMKLHALLRDSAMSGEGPFASSGRGSLLGFRRPVLILFDRTFDIGPMLHLDWSYASLLESILGMSNGRIANLSSSGVKRYVLERSDRFWRDNMWNPFPRVAENIEQELASYRNEVDSINKMRTASLSSSESEGTAMSASRLAEAISSLPQLTRRKDAIDQHTELATQLLEEIKRRGLDMLIELEGQLLKKELTDKSAVLSALSDSRASKADKLRLFVIYYLYAPELSVADVEMSTRALQDAGCDLELLKFLKTLRQPSADHRPQIGLPAANRQYVKSLLGNVVDRGVKGLTQVATKAKARIVQVDSALPAARLVRSLLDGEDEQMSCRFRTLDPNSAQTSAGLTRFGHDADHVIVFPVGGGCYFEYANIVHHIKGRNVCYGSTSLYAVDDFLAEMMGIQTKRNIDQ</sequence>
<dbReference type="GO" id="GO:0016192">
    <property type="term" value="P:vesicle-mediated transport"/>
    <property type="evidence" value="ECO:0007669"/>
    <property type="project" value="InterPro"/>
</dbReference>